<keyword evidence="6 8" id="KW-0472">Membrane</keyword>
<accession>A0A1R4GVI7</accession>
<dbReference type="GO" id="GO:0005384">
    <property type="term" value="F:manganese ion transmembrane transporter activity"/>
    <property type="evidence" value="ECO:0007669"/>
    <property type="project" value="UniProtKB-UniRule"/>
</dbReference>
<proteinExistence type="inferred from homology"/>
<keyword evidence="3 8" id="KW-0812">Transmembrane</keyword>
<keyword evidence="4 8" id="KW-1133">Transmembrane helix</keyword>
<keyword evidence="7 8" id="KW-0464">Manganese</keyword>
<name>A0A1R4GVI7_9GAMM</name>
<evidence type="ECO:0000256" key="2">
    <source>
        <dbReference type="ARBA" id="ARBA00022475"/>
    </source>
</evidence>
<comment type="caution">
    <text evidence="8">Lacks conserved residue(s) required for the propagation of feature annotation.</text>
</comment>
<evidence type="ECO:0000313" key="9">
    <source>
        <dbReference type="EMBL" id="SJM71842.1"/>
    </source>
</evidence>
<dbReference type="AlphaFoldDB" id="A0A1R4GVI7"/>
<evidence type="ECO:0000256" key="1">
    <source>
        <dbReference type="ARBA" id="ARBA00022448"/>
    </source>
</evidence>
<comment type="similarity">
    <text evidence="8">Belongs to the MntP (TC 9.B.29) family.</text>
</comment>
<comment type="function">
    <text evidence="8">Probably functions as a manganese efflux pump.</text>
</comment>
<evidence type="ECO:0000256" key="8">
    <source>
        <dbReference type="HAMAP-Rule" id="MF_01521"/>
    </source>
</evidence>
<dbReference type="InterPro" id="IPR022929">
    <property type="entry name" value="Put_MntP"/>
</dbReference>
<dbReference type="PANTHER" id="PTHR35529:SF1">
    <property type="entry name" value="MANGANESE EFFLUX PUMP MNTP-RELATED"/>
    <property type="match status" value="1"/>
</dbReference>
<keyword evidence="5 8" id="KW-0406">Ion transport</keyword>
<evidence type="ECO:0000313" key="10">
    <source>
        <dbReference type="Proteomes" id="UP000188357"/>
    </source>
</evidence>
<dbReference type="OrthoDB" id="9811590at2"/>
<comment type="subcellular location">
    <subcellularLocation>
        <location evidence="8">Cell membrane</location>
        <topology evidence="8">Multi-pass membrane protein</topology>
    </subcellularLocation>
</comment>
<dbReference type="InterPro" id="IPR003810">
    <property type="entry name" value="Mntp/YtaF"/>
</dbReference>
<evidence type="ECO:0000256" key="3">
    <source>
        <dbReference type="ARBA" id="ARBA00022692"/>
    </source>
</evidence>
<evidence type="ECO:0000256" key="6">
    <source>
        <dbReference type="ARBA" id="ARBA00023136"/>
    </source>
</evidence>
<protein>
    <recommendedName>
        <fullName evidence="8">Putative manganese efflux pump MntP</fullName>
    </recommendedName>
</protein>
<dbReference type="Proteomes" id="UP000188357">
    <property type="component" value="Unassembled WGS sequence"/>
</dbReference>
<dbReference type="HAMAP" id="MF_01521">
    <property type="entry name" value="MntP_pump"/>
    <property type="match status" value="1"/>
</dbReference>
<feature type="transmembrane region" description="Helical" evidence="8">
    <location>
        <begin position="144"/>
        <end position="165"/>
    </location>
</feature>
<gene>
    <name evidence="8 9" type="primary">mntP</name>
    <name evidence="9" type="ORF">A1232T_01369</name>
</gene>
<dbReference type="Pfam" id="PF02659">
    <property type="entry name" value="Mntp"/>
    <property type="match status" value="1"/>
</dbReference>
<keyword evidence="2 8" id="KW-1003">Cell membrane</keyword>
<reference evidence="9 10" key="1">
    <citation type="submission" date="2017-02" db="EMBL/GenBank/DDBJ databases">
        <authorList>
            <person name="Peterson S.W."/>
        </authorList>
    </citation>
    <scope>NUCLEOTIDE SEQUENCE [LARGE SCALE GENOMIC DNA]</scope>
    <source>
        <strain evidence="9">Psychrobacter_piechaudii</strain>
    </source>
</reference>
<evidence type="ECO:0000256" key="4">
    <source>
        <dbReference type="ARBA" id="ARBA00022989"/>
    </source>
</evidence>
<feature type="transmembrane region" description="Helical" evidence="8">
    <location>
        <begin position="41"/>
        <end position="66"/>
    </location>
</feature>
<evidence type="ECO:0000256" key="7">
    <source>
        <dbReference type="ARBA" id="ARBA00023211"/>
    </source>
</evidence>
<keyword evidence="1 8" id="KW-0813">Transport</keyword>
<dbReference type="EMBL" id="FUGE01000138">
    <property type="protein sequence ID" value="SJM71842.1"/>
    <property type="molecule type" value="Genomic_DNA"/>
</dbReference>
<dbReference type="GO" id="GO:0005886">
    <property type="term" value="C:plasma membrane"/>
    <property type="evidence" value="ECO:0007669"/>
    <property type="project" value="UniProtKB-SubCell"/>
</dbReference>
<organism evidence="9 10">
    <name type="scientific">Psychrobacter piechaudii</name>
    <dbReference type="NCBI Taxonomy" id="1945521"/>
    <lineage>
        <taxon>Bacteria</taxon>
        <taxon>Pseudomonadati</taxon>
        <taxon>Pseudomonadota</taxon>
        <taxon>Gammaproteobacteria</taxon>
        <taxon>Moraxellales</taxon>
        <taxon>Moraxellaceae</taxon>
        <taxon>Psychrobacter</taxon>
    </lineage>
</organism>
<dbReference type="PANTHER" id="PTHR35529">
    <property type="entry name" value="MANGANESE EFFLUX PUMP MNTP-RELATED"/>
    <property type="match status" value="1"/>
</dbReference>
<evidence type="ECO:0000256" key="5">
    <source>
        <dbReference type="ARBA" id="ARBA00023065"/>
    </source>
</evidence>
<dbReference type="RefSeq" id="WP_077451118.1">
    <property type="nucleotide sequence ID" value="NZ_FUGE01000138.1"/>
</dbReference>
<sequence length="194" mass="20304">MIEVLFLAIALAMDAFAVSIGLGAKQSSTAYASSAKAKAMLLRLAVMAGLYFGIAQGIMPLIGYLLGSALLGWLASAAPWIGCIILVGLGVKMLYEAISDEEEEELGSEDNTKIDHKLMTTMAIATSIDAMAAGFTLNLLAVNAWIACLIIAIVTALFSFGGVYLGRQSGTWLEDKAEILGGVVLIAIGIKMVL</sequence>
<feature type="transmembrane region" description="Helical" evidence="8">
    <location>
        <begin position="73"/>
        <end position="95"/>
    </location>
</feature>
<keyword evidence="10" id="KW-1185">Reference proteome</keyword>